<gene>
    <name evidence="1" type="ORF">FHS48_003140</name>
</gene>
<dbReference type="EMBL" id="JACIIX010000013">
    <property type="protein sequence ID" value="MBB6211697.1"/>
    <property type="molecule type" value="Genomic_DNA"/>
</dbReference>
<dbReference type="InterPro" id="IPR027417">
    <property type="entry name" value="P-loop_NTPase"/>
</dbReference>
<evidence type="ECO:0000313" key="1">
    <source>
        <dbReference type="EMBL" id="MBB6211697.1"/>
    </source>
</evidence>
<organism evidence="1 2">
    <name type="scientific">Novispirillum itersonii</name>
    <name type="common">Aquaspirillum itersonii</name>
    <dbReference type="NCBI Taxonomy" id="189"/>
    <lineage>
        <taxon>Bacteria</taxon>
        <taxon>Pseudomonadati</taxon>
        <taxon>Pseudomonadota</taxon>
        <taxon>Alphaproteobacteria</taxon>
        <taxon>Rhodospirillales</taxon>
        <taxon>Novispirillaceae</taxon>
        <taxon>Novispirillum</taxon>
    </lineage>
</organism>
<evidence type="ECO:0000313" key="2">
    <source>
        <dbReference type="Proteomes" id="UP000544872"/>
    </source>
</evidence>
<protein>
    <recommendedName>
        <fullName evidence="3">Hpr(Ser) kinase/phosphatase</fullName>
    </recommendedName>
</protein>
<sequence length="299" mass="31742">MSFAYHTLGLDIDAGFPCPDLAPVTGPAFGRPVRVAWGEVPEAIADPVCSRPLSWVDRTGTLLHRVPGIARFRVQRGAVDVALEPDGDPGRMPGFLTDLPLLMQACLWGLVPLNAASLACRDGAFLLAGPPCVGRTCLAVALAEQGCRVMADSACVVDTTDPARVMVLPAAPRLSLWPESIPLLGLATSEATGPGGRIRRSCSDRYEARPQPVRAVVWLHPAVGGAGPQWQQGRRAFGTVMQISRAAELTRTLLGERTRLVAMTALASLPVVTVPYGRSLGDPSAQAMALLDLLDPYLR</sequence>
<reference evidence="1 2" key="1">
    <citation type="submission" date="2020-08" db="EMBL/GenBank/DDBJ databases">
        <title>Genomic Encyclopedia of Type Strains, Phase IV (KMG-IV): sequencing the most valuable type-strain genomes for metagenomic binning, comparative biology and taxonomic classification.</title>
        <authorList>
            <person name="Goeker M."/>
        </authorList>
    </citation>
    <scope>NUCLEOTIDE SEQUENCE [LARGE SCALE GENOMIC DNA]</scope>
    <source>
        <strain evidence="1 2">DSM 11590</strain>
    </source>
</reference>
<dbReference type="Gene3D" id="3.40.50.300">
    <property type="entry name" value="P-loop containing nucleotide triphosphate hydrolases"/>
    <property type="match status" value="1"/>
</dbReference>
<comment type="caution">
    <text evidence="1">The sequence shown here is derived from an EMBL/GenBank/DDBJ whole genome shotgun (WGS) entry which is preliminary data.</text>
</comment>
<proteinExistence type="predicted"/>
<evidence type="ECO:0008006" key="3">
    <source>
        <dbReference type="Google" id="ProtNLM"/>
    </source>
</evidence>
<name>A0A7X0DPW0_NOVIT</name>
<dbReference type="AlphaFoldDB" id="A0A7X0DPW0"/>
<dbReference type="Proteomes" id="UP000544872">
    <property type="component" value="Unassembled WGS sequence"/>
</dbReference>
<accession>A0A7X0DPW0</accession>
<keyword evidence="2" id="KW-1185">Reference proteome</keyword>
<dbReference type="RefSeq" id="WP_184264704.1">
    <property type="nucleotide sequence ID" value="NZ_JACIIX010000013.1"/>
</dbReference>